<gene>
    <name evidence="8" type="primary">LOC106151962</name>
</gene>
<dbReference type="InterPro" id="IPR013149">
    <property type="entry name" value="ADH-like_C"/>
</dbReference>
<dbReference type="InterPro" id="IPR011032">
    <property type="entry name" value="GroES-like_sf"/>
</dbReference>
<comment type="cofactor">
    <cofactor evidence="1">
        <name>Zn(2+)</name>
        <dbReference type="ChEBI" id="CHEBI:29105"/>
    </cofactor>
</comment>
<keyword evidence="3" id="KW-0479">Metal-binding</keyword>
<organism evidence="7 8">
    <name type="scientific">Lingula anatina</name>
    <name type="common">Brachiopod</name>
    <name type="synonym">Lingula unguis</name>
    <dbReference type="NCBI Taxonomy" id="7574"/>
    <lineage>
        <taxon>Eukaryota</taxon>
        <taxon>Metazoa</taxon>
        <taxon>Spiralia</taxon>
        <taxon>Lophotrochozoa</taxon>
        <taxon>Brachiopoda</taxon>
        <taxon>Linguliformea</taxon>
        <taxon>Lingulata</taxon>
        <taxon>Lingulida</taxon>
        <taxon>Linguloidea</taxon>
        <taxon>Lingulidae</taxon>
        <taxon>Lingula</taxon>
    </lineage>
</organism>
<evidence type="ECO:0000313" key="7">
    <source>
        <dbReference type="Proteomes" id="UP000085678"/>
    </source>
</evidence>
<evidence type="ECO:0000256" key="3">
    <source>
        <dbReference type="ARBA" id="ARBA00022723"/>
    </source>
</evidence>
<dbReference type="STRING" id="7574.A0A1S3H4H7"/>
<dbReference type="SMART" id="SM00829">
    <property type="entry name" value="PKS_ER"/>
    <property type="match status" value="1"/>
</dbReference>
<evidence type="ECO:0000313" key="8">
    <source>
        <dbReference type="RefSeq" id="XP_013380867.1"/>
    </source>
</evidence>
<comment type="similarity">
    <text evidence="2">Belongs to the zinc-containing alcohol dehydrogenase family. Quinone oxidoreductase subfamily.</text>
</comment>
<dbReference type="Proteomes" id="UP000085678">
    <property type="component" value="Unplaced"/>
</dbReference>
<keyword evidence="5" id="KW-0560">Oxidoreductase</keyword>
<evidence type="ECO:0000256" key="1">
    <source>
        <dbReference type="ARBA" id="ARBA00001947"/>
    </source>
</evidence>
<keyword evidence="7" id="KW-1185">Reference proteome</keyword>
<sequence length="355" mass="38674">MKRAVVFEASKPLRLTEYAIPSPPPKGAVVKITYSGVCHSDVHSWIEFDDVDGPKEDMKKAGISPLELALGPELNVGDNVVVYPWLGCLECALCVGWRSNLCLNRKETLGHVKHGGFATHVVVPIVERTVLRIPRGLSPEVACMLPCSGITTYNAVLNTRDTLLDMVGLRGKANLLVIGAGGLGLWCVQFAKHILPPEVSVFAADITEEKLKLAKDANADGTILWSLGANEEALLAHTREISGVEKIGFDAVIDLVGTDDTSKRAYELLTFGGLQVTVGLFVGKLILQLPRHCLETKCVKGLRVGTPQHLEEVLELVAEKKLKPPPIEFYSLEQITDVLNRLRRGQINGRAVLKI</sequence>
<name>A0A1S3H4H7_LINAN</name>
<reference evidence="8" key="1">
    <citation type="submission" date="2025-08" db="UniProtKB">
        <authorList>
            <consortium name="RefSeq"/>
        </authorList>
    </citation>
    <scope>IDENTIFICATION</scope>
    <source>
        <tissue evidence="8">Gonads</tissue>
    </source>
</reference>
<proteinExistence type="inferred from homology"/>
<dbReference type="GO" id="GO:0004022">
    <property type="term" value="F:alcohol dehydrogenase (NAD+) activity"/>
    <property type="evidence" value="ECO:0007669"/>
    <property type="project" value="TreeGrafter"/>
</dbReference>
<dbReference type="InterPro" id="IPR002364">
    <property type="entry name" value="Quin_OxRdtase/zeta-crystal_CS"/>
</dbReference>
<evidence type="ECO:0000256" key="4">
    <source>
        <dbReference type="ARBA" id="ARBA00022833"/>
    </source>
</evidence>
<dbReference type="Pfam" id="PF00107">
    <property type="entry name" value="ADH_zinc_N"/>
    <property type="match status" value="1"/>
</dbReference>
<dbReference type="PANTHER" id="PTHR42940:SF8">
    <property type="entry name" value="VACUOLAR PROTEIN SORTING-ASSOCIATED PROTEIN 11"/>
    <property type="match status" value="1"/>
</dbReference>
<dbReference type="PROSITE" id="PS01162">
    <property type="entry name" value="QOR_ZETA_CRYSTAL"/>
    <property type="match status" value="1"/>
</dbReference>
<dbReference type="Gene3D" id="3.90.180.10">
    <property type="entry name" value="Medium-chain alcohol dehydrogenases, catalytic domain"/>
    <property type="match status" value="1"/>
</dbReference>
<evidence type="ECO:0000256" key="5">
    <source>
        <dbReference type="ARBA" id="ARBA00023002"/>
    </source>
</evidence>
<dbReference type="InterPro" id="IPR036291">
    <property type="entry name" value="NAD(P)-bd_dom_sf"/>
</dbReference>
<keyword evidence="4" id="KW-0862">Zinc</keyword>
<evidence type="ECO:0000256" key="2">
    <source>
        <dbReference type="ARBA" id="ARBA00010371"/>
    </source>
</evidence>
<dbReference type="OrthoDB" id="1879366at2759"/>
<protein>
    <submittedName>
        <fullName evidence="8">Uncharacterized protein LOC106151962</fullName>
    </submittedName>
</protein>
<feature type="domain" description="Enoyl reductase (ER)" evidence="6">
    <location>
        <begin position="61"/>
        <end position="353"/>
    </location>
</feature>
<dbReference type="GO" id="GO:0008270">
    <property type="term" value="F:zinc ion binding"/>
    <property type="evidence" value="ECO:0007669"/>
    <property type="project" value="InterPro"/>
</dbReference>
<evidence type="ECO:0000259" key="6">
    <source>
        <dbReference type="SMART" id="SM00829"/>
    </source>
</evidence>
<dbReference type="InterPro" id="IPR020843">
    <property type="entry name" value="ER"/>
</dbReference>
<dbReference type="PANTHER" id="PTHR42940">
    <property type="entry name" value="ALCOHOL DEHYDROGENASE 1-RELATED"/>
    <property type="match status" value="1"/>
</dbReference>
<dbReference type="SUPFAM" id="SSF50129">
    <property type="entry name" value="GroES-like"/>
    <property type="match status" value="1"/>
</dbReference>
<dbReference type="Gene3D" id="3.40.50.720">
    <property type="entry name" value="NAD(P)-binding Rossmann-like Domain"/>
    <property type="match status" value="1"/>
</dbReference>
<dbReference type="InterPro" id="IPR013154">
    <property type="entry name" value="ADH-like_N"/>
</dbReference>
<dbReference type="SUPFAM" id="SSF51735">
    <property type="entry name" value="NAD(P)-binding Rossmann-fold domains"/>
    <property type="match status" value="1"/>
</dbReference>
<dbReference type="GO" id="GO:0005737">
    <property type="term" value="C:cytoplasm"/>
    <property type="evidence" value="ECO:0007669"/>
    <property type="project" value="TreeGrafter"/>
</dbReference>
<dbReference type="RefSeq" id="XP_013380867.1">
    <property type="nucleotide sequence ID" value="XM_013525413.1"/>
</dbReference>
<dbReference type="InParanoid" id="A0A1S3H4H7"/>
<dbReference type="KEGG" id="lak:106151962"/>
<dbReference type="AlphaFoldDB" id="A0A1S3H4H7"/>
<accession>A0A1S3H4H7</accession>
<dbReference type="GeneID" id="106151962"/>
<dbReference type="Pfam" id="PF08240">
    <property type="entry name" value="ADH_N"/>
    <property type="match status" value="1"/>
</dbReference>